<name>A0A0A5GH45_9BACI</name>
<dbReference type="STRING" id="1385510.GCA_000425205_01933"/>
<protein>
    <submittedName>
        <fullName evidence="2">N-acetyltransferase GCN5</fullName>
    </submittedName>
</protein>
<keyword evidence="2" id="KW-0808">Transferase</keyword>
<dbReference type="CDD" id="cd04301">
    <property type="entry name" value="NAT_SF"/>
    <property type="match status" value="1"/>
</dbReference>
<evidence type="ECO:0000313" key="3">
    <source>
        <dbReference type="Proteomes" id="UP000030528"/>
    </source>
</evidence>
<feature type="domain" description="N-acetyltransferase" evidence="1">
    <location>
        <begin position="1"/>
        <end position="166"/>
    </location>
</feature>
<evidence type="ECO:0000313" key="2">
    <source>
        <dbReference type="EMBL" id="KGX92561.1"/>
    </source>
</evidence>
<dbReference type="GO" id="GO:0016747">
    <property type="term" value="F:acyltransferase activity, transferring groups other than amino-acyl groups"/>
    <property type="evidence" value="ECO:0007669"/>
    <property type="project" value="InterPro"/>
</dbReference>
<dbReference type="eggNOG" id="COG1670">
    <property type="taxonomic scope" value="Bacteria"/>
</dbReference>
<gene>
    <name evidence="2" type="ORF">N781_14600</name>
</gene>
<dbReference type="PROSITE" id="PS51186">
    <property type="entry name" value="GNAT"/>
    <property type="match status" value="1"/>
</dbReference>
<reference evidence="2 3" key="1">
    <citation type="submission" date="2013-08" db="EMBL/GenBank/DDBJ databases">
        <authorList>
            <person name="Huang J."/>
            <person name="Wang G."/>
        </authorList>
    </citation>
    <scope>NUCLEOTIDE SEQUENCE [LARGE SCALE GENOMIC DNA]</scope>
    <source>
        <strain evidence="2 3">JSM 076056</strain>
    </source>
</reference>
<dbReference type="PANTHER" id="PTHR43415">
    <property type="entry name" value="SPERMIDINE N(1)-ACETYLTRANSFERASE"/>
    <property type="match status" value="1"/>
</dbReference>
<dbReference type="EMBL" id="AVPE01000005">
    <property type="protein sequence ID" value="KGX92561.1"/>
    <property type="molecule type" value="Genomic_DNA"/>
</dbReference>
<keyword evidence="3" id="KW-1185">Reference proteome</keyword>
<proteinExistence type="predicted"/>
<dbReference type="PANTHER" id="PTHR43415:SF3">
    <property type="entry name" value="GNAT-FAMILY ACETYLTRANSFERASE"/>
    <property type="match status" value="1"/>
</dbReference>
<dbReference type="Proteomes" id="UP000030528">
    <property type="component" value="Unassembled WGS sequence"/>
</dbReference>
<sequence>MRSAHPKDGKDVLNFTKTMLQEADYLITKPTEYLVPLRREKRMIKQFMYARGRLFLLLFHETRLVGMLDLMNSSRKRLSHVADIGMSIDSAYQNLGLGRLLLQHARAWAEAHPTIEKLALEVFKQNEQAIHLYTSLGFVQEGEKKQAVKLEDGTYDSLIQMGRSVLKGGRLDE</sequence>
<dbReference type="Gene3D" id="3.40.630.30">
    <property type="match status" value="1"/>
</dbReference>
<organism evidence="2 3">
    <name type="scientific">Pontibacillus halophilus JSM 076056 = DSM 19796</name>
    <dbReference type="NCBI Taxonomy" id="1385510"/>
    <lineage>
        <taxon>Bacteria</taxon>
        <taxon>Bacillati</taxon>
        <taxon>Bacillota</taxon>
        <taxon>Bacilli</taxon>
        <taxon>Bacillales</taxon>
        <taxon>Bacillaceae</taxon>
        <taxon>Pontibacillus</taxon>
    </lineage>
</organism>
<accession>A0A0A5GH45</accession>
<dbReference type="InterPro" id="IPR000182">
    <property type="entry name" value="GNAT_dom"/>
</dbReference>
<evidence type="ECO:0000259" key="1">
    <source>
        <dbReference type="PROSITE" id="PS51186"/>
    </source>
</evidence>
<dbReference type="Pfam" id="PF00583">
    <property type="entry name" value="Acetyltransf_1"/>
    <property type="match status" value="1"/>
</dbReference>
<dbReference type="SUPFAM" id="SSF55729">
    <property type="entry name" value="Acyl-CoA N-acyltransferases (Nat)"/>
    <property type="match status" value="1"/>
</dbReference>
<comment type="caution">
    <text evidence="2">The sequence shown here is derived from an EMBL/GenBank/DDBJ whole genome shotgun (WGS) entry which is preliminary data.</text>
</comment>
<dbReference type="AlphaFoldDB" id="A0A0A5GH45"/>
<dbReference type="InterPro" id="IPR016181">
    <property type="entry name" value="Acyl_CoA_acyltransferase"/>
</dbReference>